<dbReference type="SUPFAM" id="SSF48498">
    <property type="entry name" value="Tetracyclin repressor-like, C-terminal domain"/>
    <property type="match status" value="2"/>
</dbReference>
<proteinExistence type="predicted"/>
<feature type="DNA-binding region" description="H-T-H motif" evidence="5">
    <location>
        <begin position="39"/>
        <end position="58"/>
    </location>
</feature>
<evidence type="ECO:0000256" key="1">
    <source>
        <dbReference type="ARBA" id="ARBA00022491"/>
    </source>
</evidence>
<evidence type="ECO:0000256" key="6">
    <source>
        <dbReference type="SAM" id="MobiDB-lite"/>
    </source>
</evidence>
<dbReference type="GO" id="GO:0003700">
    <property type="term" value="F:DNA-binding transcription factor activity"/>
    <property type="evidence" value="ECO:0007669"/>
    <property type="project" value="TreeGrafter"/>
</dbReference>
<dbReference type="RefSeq" id="WP_182842479.1">
    <property type="nucleotide sequence ID" value="NZ_BAAALP010000027.1"/>
</dbReference>
<dbReference type="EMBL" id="JACJIA010000002">
    <property type="protein sequence ID" value="MBA8949996.1"/>
    <property type="molecule type" value="Genomic_DNA"/>
</dbReference>
<gene>
    <name evidence="8" type="ORF">HNR61_001609</name>
</gene>
<protein>
    <submittedName>
        <fullName evidence="8">AcrR family transcriptional regulator</fullName>
    </submittedName>
</protein>
<evidence type="ECO:0000256" key="5">
    <source>
        <dbReference type="PROSITE-ProRule" id="PRU00335"/>
    </source>
</evidence>
<dbReference type="GO" id="GO:0000976">
    <property type="term" value="F:transcription cis-regulatory region binding"/>
    <property type="evidence" value="ECO:0007669"/>
    <property type="project" value="TreeGrafter"/>
</dbReference>
<feature type="domain" description="HTH tetR-type" evidence="7">
    <location>
        <begin position="16"/>
        <end position="76"/>
    </location>
</feature>
<dbReference type="Pfam" id="PF13977">
    <property type="entry name" value="TetR_C_6"/>
    <property type="match status" value="2"/>
</dbReference>
<evidence type="ECO:0000259" key="7">
    <source>
        <dbReference type="PROSITE" id="PS50977"/>
    </source>
</evidence>
<accession>A0A7W3LKU8</accession>
<dbReference type="InterPro" id="IPR050109">
    <property type="entry name" value="HTH-type_TetR-like_transc_reg"/>
</dbReference>
<keyword evidence="4" id="KW-0804">Transcription</keyword>
<evidence type="ECO:0000256" key="2">
    <source>
        <dbReference type="ARBA" id="ARBA00023015"/>
    </source>
</evidence>
<keyword evidence="9" id="KW-1185">Reference proteome</keyword>
<evidence type="ECO:0000256" key="4">
    <source>
        <dbReference type="ARBA" id="ARBA00023163"/>
    </source>
</evidence>
<dbReference type="Gene3D" id="1.10.357.10">
    <property type="entry name" value="Tetracycline Repressor, domain 2"/>
    <property type="match status" value="2"/>
</dbReference>
<feature type="DNA-binding region" description="H-T-H motif" evidence="5">
    <location>
        <begin position="263"/>
        <end position="282"/>
    </location>
</feature>
<dbReference type="PRINTS" id="PR00455">
    <property type="entry name" value="HTHTETR"/>
</dbReference>
<keyword evidence="1" id="KW-0678">Repressor</keyword>
<dbReference type="InterPro" id="IPR039538">
    <property type="entry name" value="BetI_C"/>
</dbReference>
<keyword evidence="3 5" id="KW-0238">DNA-binding</keyword>
<dbReference type="SUPFAM" id="SSF46689">
    <property type="entry name" value="Homeodomain-like"/>
    <property type="match status" value="2"/>
</dbReference>
<dbReference type="AlphaFoldDB" id="A0A7W3LKU8"/>
<dbReference type="PROSITE" id="PS50977">
    <property type="entry name" value="HTH_TETR_2"/>
    <property type="match status" value="2"/>
</dbReference>
<evidence type="ECO:0000256" key="3">
    <source>
        <dbReference type="ARBA" id="ARBA00023125"/>
    </source>
</evidence>
<feature type="domain" description="HTH tetR-type" evidence="7">
    <location>
        <begin position="240"/>
        <end position="300"/>
    </location>
</feature>
<reference evidence="8 9" key="1">
    <citation type="submission" date="2020-08" db="EMBL/GenBank/DDBJ databases">
        <title>Genomic Encyclopedia of Type Strains, Phase IV (KMG-IV): sequencing the most valuable type-strain genomes for metagenomic binning, comparative biology and taxonomic classification.</title>
        <authorList>
            <person name="Goeker M."/>
        </authorList>
    </citation>
    <scope>NUCLEOTIDE SEQUENCE [LARGE SCALE GENOMIC DNA]</scope>
    <source>
        <strain evidence="8 9">DSM 44197</strain>
    </source>
</reference>
<name>A0A7W3LKU8_ACTNM</name>
<dbReference type="PANTHER" id="PTHR30055">
    <property type="entry name" value="HTH-TYPE TRANSCRIPTIONAL REGULATOR RUTR"/>
    <property type="match status" value="1"/>
</dbReference>
<sequence>MSPRTSAPRGGYAVGDARRRRILDVAVRHLAERGYHGSSLARIAAEAGLSQAGLLHHFGSKQELVVAVLEHRDEESTGHAFTGGESGLDVLRALVRLAEINLTRPDLLRMFTRLSVEAADPGHPAHGYFVRRYAAVTGRTAAALAAGVDRGEIRAGLDLTGIAQEIMAVMDGLQAQWCLRPEAVDMVARFRDQLDRIARSISVDGRGLAGPPAPAAGAEPRPAARRDAPLPRRRDDGRARDRRSEILLAALEVFGELGYRGATLAAVAERARLTQQGLLHHFPGKESLLVAMLGLREHLDTLRMLAEGAATPRLEHIEQLAEYNATRPGVIQTFTVLAAESVTDGHPAHDYFVERYARLRTLGAEALRAELGGDLPGGVTPEEAAALLLAVQDGAQLQWLLDPDAVDLPALVRAFTRLLRR</sequence>
<comment type="caution">
    <text evidence="8">The sequence shown here is derived from an EMBL/GenBank/DDBJ whole genome shotgun (WGS) entry which is preliminary data.</text>
</comment>
<feature type="compositionally biased region" description="Low complexity" evidence="6">
    <location>
        <begin position="205"/>
        <end position="221"/>
    </location>
</feature>
<organism evidence="8 9">
    <name type="scientific">Actinomadura namibiensis</name>
    <dbReference type="NCBI Taxonomy" id="182080"/>
    <lineage>
        <taxon>Bacteria</taxon>
        <taxon>Bacillati</taxon>
        <taxon>Actinomycetota</taxon>
        <taxon>Actinomycetes</taxon>
        <taxon>Streptosporangiales</taxon>
        <taxon>Thermomonosporaceae</taxon>
        <taxon>Actinomadura</taxon>
    </lineage>
</organism>
<feature type="region of interest" description="Disordered" evidence="6">
    <location>
        <begin position="205"/>
        <end position="239"/>
    </location>
</feature>
<feature type="compositionally biased region" description="Basic and acidic residues" evidence="6">
    <location>
        <begin position="222"/>
        <end position="239"/>
    </location>
</feature>
<dbReference type="Pfam" id="PF00440">
    <property type="entry name" value="TetR_N"/>
    <property type="match status" value="2"/>
</dbReference>
<evidence type="ECO:0000313" key="8">
    <source>
        <dbReference type="EMBL" id="MBA8949996.1"/>
    </source>
</evidence>
<evidence type="ECO:0000313" key="9">
    <source>
        <dbReference type="Proteomes" id="UP000572680"/>
    </source>
</evidence>
<dbReference type="PANTHER" id="PTHR30055:SF234">
    <property type="entry name" value="HTH-TYPE TRANSCRIPTIONAL REGULATOR BETI"/>
    <property type="match status" value="1"/>
</dbReference>
<dbReference type="InterPro" id="IPR001647">
    <property type="entry name" value="HTH_TetR"/>
</dbReference>
<dbReference type="Proteomes" id="UP000572680">
    <property type="component" value="Unassembled WGS sequence"/>
</dbReference>
<dbReference type="InterPro" id="IPR009057">
    <property type="entry name" value="Homeodomain-like_sf"/>
</dbReference>
<dbReference type="InterPro" id="IPR036271">
    <property type="entry name" value="Tet_transcr_reg_TetR-rel_C_sf"/>
</dbReference>
<keyword evidence="2" id="KW-0805">Transcription regulation</keyword>